<name>A0A6C0JT11_9ZZZZ</name>
<proteinExistence type="predicted"/>
<protein>
    <recommendedName>
        <fullName evidence="2">Glycosyltransferase</fullName>
    </recommendedName>
</protein>
<accession>A0A6C0JT11</accession>
<reference evidence="1" key="1">
    <citation type="journal article" date="2020" name="Nature">
        <title>Giant virus diversity and host interactions through global metagenomics.</title>
        <authorList>
            <person name="Schulz F."/>
            <person name="Roux S."/>
            <person name="Paez-Espino D."/>
            <person name="Jungbluth S."/>
            <person name="Walsh D.A."/>
            <person name="Denef V.J."/>
            <person name="McMahon K.D."/>
            <person name="Konstantinidis K.T."/>
            <person name="Eloe-Fadrosh E.A."/>
            <person name="Kyrpides N.C."/>
            <person name="Woyke T."/>
        </authorList>
    </citation>
    <scope>NUCLEOTIDE SEQUENCE</scope>
    <source>
        <strain evidence="1">GVMAG-S-1062768-28</strain>
    </source>
</reference>
<organism evidence="1">
    <name type="scientific">viral metagenome</name>
    <dbReference type="NCBI Taxonomy" id="1070528"/>
    <lineage>
        <taxon>unclassified sequences</taxon>
        <taxon>metagenomes</taxon>
        <taxon>organismal metagenomes</taxon>
    </lineage>
</organism>
<dbReference type="Gene3D" id="3.40.50.11350">
    <property type="match status" value="1"/>
</dbReference>
<dbReference type="EMBL" id="MN740697">
    <property type="protein sequence ID" value="QHU08513.1"/>
    <property type="molecule type" value="Genomic_DNA"/>
</dbReference>
<sequence length="289" mass="33222">MSLTIYPMYQSGGIGDMLRAAVSFYVFAKKNNIPFYFDFSSVPGMECCFIYEKNRYLNGPVVNLHFINGFVDAKDNSLNAIYNVILENKNTHYRITSNSIGFVAWREILDVLPEFRGLLKPSTVVSNRIAQLQEQYNLVDNSYISVHIRCGDFYTDSKFIYCKGDKRIKKLTNEYVLSILSQIDNLKSPLPIVIHADNDKFKKMMKEKIKENIKILENKIQHTSIRPDIARNNAGYIDTIAEFYILANSAKIVQFNYSGFSHWAAIMGDTPFLSLQPDCQVLYYINETS</sequence>
<evidence type="ECO:0000313" key="1">
    <source>
        <dbReference type="EMBL" id="QHU08513.1"/>
    </source>
</evidence>
<dbReference type="AlphaFoldDB" id="A0A6C0JT11"/>
<evidence type="ECO:0008006" key="2">
    <source>
        <dbReference type="Google" id="ProtNLM"/>
    </source>
</evidence>